<proteinExistence type="predicted"/>
<comment type="caution">
    <text evidence="2">The sequence shown here is derived from an EMBL/GenBank/DDBJ whole genome shotgun (WGS) entry which is preliminary data.</text>
</comment>
<gene>
    <name evidence="2" type="ORF">ABT272_23750</name>
</gene>
<dbReference type="Proteomes" id="UP001470023">
    <property type="component" value="Unassembled WGS sequence"/>
</dbReference>
<protein>
    <recommendedName>
        <fullName evidence="4">Vegetative cell wall protein gp1</fullName>
    </recommendedName>
</protein>
<keyword evidence="1" id="KW-0812">Transmembrane</keyword>
<feature type="transmembrane region" description="Helical" evidence="1">
    <location>
        <begin position="16"/>
        <end position="37"/>
    </location>
</feature>
<keyword evidence="1" id="KW-0472">Membrane</keyword>
<dbReference type="RefSeq" id="WP_123440493.1">
    <property type="nucleotide sequence ID" value="NZ_JBEPAB010000002.1"/>
</dbReference>
<evidence type="ECO:0000313" key="2">
    <source>
        <dbReference type="EMBL" id="MER6430728.1"/>
    </source>
</evidence>
<evidence type="ECO:0008006" key="4">
    <source>
        <dbReference type="Google" id="ProtNLM"/>
    </source>
</evidence>
<evidence type="ECO:0000256" key="1">
    <source>
        <dbReference type="SAM" id="Phobius"/>
    </source>
</evidence>
<evidence type="ECO:0000313" key="3">
    <source>
        <dbReference type="Proteomes" id="UP001470023"/>
    </source>
</evidence>
<sequence length="305" mass="31973">MITVLAELGKQMAGRWAALLVLPGAFYVSTAAVAVLLGHGHALDPGVPAAWLDSVAAAPASGRLGTVLIGAAGFTAASAAAGLAASAAAQLVERVWWASGEEPLLRRLAAARGRRWRRAEEQVAAALREFTASGGTAPTAQALRAAIARRDAICPEPASRPTWMGDRLYAVDQRVHDTYHLDLTAAWPRLWLLVPDAARAELSEARAGVGAGARLMGWGLLYLPLAVVWWPAAVLAAGVLIAARHRARLAVGVQADLVEAAVDLYGRDLVVRLGIDCPGRLGPAEGDAATSLLRKDRTDLSRFGD</sequence>
<dbReference type="EMBL" id="JBEPAZ010000021">
    <property type="protein sequence ID" value="MER6430728.1"/>
    <property type="molecule type" value="Genomic_DNA"/>
</dbReference>
<keyword evidence="1" id="KW-1133">Transmembrane helix</keyword>
<feature type="transmembrane region" description="Helical" evidence="1">
    <location>
        <begin position="221"/>
        <end position="243"/>
    </location>
</feature>
<keyword evidence="3" id="KW-1185">Reference proteome</keyword>
<name>A0ABV1UAI6_9ACTN</name>
<accession>A0ABV1UAI6</accession>
<organism evidence="2 3">
    <name type="scientific">Streptomyces sp. 900105245</name>
    <dbReference type="NCBI Taxonomy" id="3154379"/>
    <lineage>
        <taxon>Bacteria</taxon>
        <taxon>Bacillati</taxon>
        <taxon>Actinomycetota</taxon>
        <taxon>Actinomycetes</taxon>
        <taxon>Kitasatosporales</taxon>
        <taxon>Streptomycetaceae</taxon>
        <taxon>Streptomyces</taxon>
    </lineage>
</organism>
<reference evidence="2 3" key="1">
    <citation type="submission" date="2024-06" db="EMBL/GenBank/DDBJ databases">
        <title>The Natural Products Discovery Center: Release of the First 8490 Sequenced Strains for Exploring Actinobacteria Biosynthetic Diversity.</title>
        <authorList>
            <person name="Kalkreuter E."/>
            <person name="Kautsar S.A."/>
            <person name="Yang D."/>
            <person name="Bader C.D."/>
            <person name="Teijaro C.N."/>
            <person name="Fluegel L."/>
            <person name="Davis C.M."/>
            <person name="Simpson J.R."/>
            <person name="Lauterbach L."/>
            <person name="Steele A.D."/>
            <person name="Gui C."/>
            <person name="Meng S."/>
            <person name="Li G."/>
            <person name="Viehrig K."/>
            <person name="Ye F."/>
            <person name="Su P."/>
            <person name="Kiefer A.F."/>
            <person name="Nichols A."/>
            <person name="Cepeda A.J."/>
            <person name="Yan W."/>
            <person name="Fan B."/>
            <person name="Jiang Y."/>
            <person name="Adhikari A."/>
            <person name="Zheng C.-J."/>
            <person name="Schuster L."/>
            <person name="Cowan T.M."/>
            <person name="Smanski M.J."/>
            <person name="Chevrette M.G."/>
            <person name="De Carvalho L.P.S."/>
            <person name="Shen B."/>
        </authorList>
    </citation>
    <scope>NUCLEOTIDE SEQUENCE [LARGE SCALE GENOMIC DNA]</scope>
    <source>
        <strain evidence="2 3">NPDC001166</strain>
    </source>
</reference>